<evidence type="ECO:0000256" key="6">
    <source>
        <dbReference type="SAM" id="Phobius"/>
    </source>
</evidence>
<feature type="transmembrane region" description="Helical" evidence="6">
    <location>
        <begin position="343"/>
        <end position="363"/>
    </location>
</feature>
<dbReference type="AlphaFoldDB" id="A0A7R8ZNI5"/>
<evidence type="ECO:0000256" key="2">
    <source>
        <dbReference type="ARBA" id="ARBA00022692"/>
    </source>
</evidence>
<organism evidence="9">
    <name type="scientific">Cyprideis torosa</name>
    <dbReference type="NCBI Taxonomy" id="163714"/>
    <lineage>
        <taxon>Eukaryota</taxon>
        <taxon>Metazoa</taxon>
        <taxon>Ecdysozoa</taxon>
        <taxon>Arthropoda</taxon>
        <taxon>Crustacea</taxon>
        <taxon>Oligostraca</taxon>
        <taxon>Ostracoda</taxon>
        <taxon>Podocopa</taxon>
        <taxon>Podocopida</taxon>
        <taxon>Cytherocopina</taxon>
        <taxon>Cytheroidea</taxon>
        <taxon>Cytherideidae</taxon>
        <taxon>Cyprideis</taxon>
    </lineage>
</organism>
<evidence type="ECO:0000259" key="8">
    <source>
        <dbReference type="Pfam" id="PF03522"/>
    </source>
</evidence>
<evidence type="ECO:0000256" key="1">
    <source>
        <dbReference type="ARBA" id="ARBA00004141"/>
    </source>
</evidence>
<dbReference type="GO" id="GO:0055075">
    <property type="term" value="P:potassium ion homeostasis"/>
    <property type="evidence" value="ECO:0007669"/>
    <property type="project" value="TreeGrafter"/>
</dbReference>
<feature type="transmembrane region" description="Helical" evidence="6">
    <location>
        <begin position="406"/>
        <end position="439"/>
    </location>
</feature>
<feature type="domain" description="SLC12A transporter C-terminal" evidence="8">
    <location>
        <begin position="633"/>
        <end position="846"/>
    </location>
</feature>
<comment type="subcellular location">
    <subcellularLocation>
        <location evidence="1">Membrane</location>
        <topology evidence="1">Multi-pass membrane protein</topology>
    </subcellularLocation>
</comment>
<evidence type="ECO:0000256" key="3">
    <source>
        <dbReference type="ARBA" id="ARBA00022989"/>
    </source>
</evidence>
<dbReference type="GO" id="GO:0006884">
    <property type="term" value="P:cell volume homeostasis"/>
    <property type="evidence" value="ECO:0007669"/>
    <property type="project" value="TreeGrafter"/>
</dbReference>
<dbReference type="GO" id="GO:0008511">
    <property type="term" value="F:sodium:potassium:chloride symporter activity"/>
    <property type="evidence" value="ECO:0007669"/>
    <property type="project" value="TreeGrafter"/>
</dbReference>
<dbReference type="InterPro" id="IPR004841">
    <property type="entry name" value="AA-permease/SLC12A_dom"/>
</dbReference>
<proteinExistence type="predicted"/>
<feature type="transmembrane region" description="Helical" evidence="6">
    <location>
        <begin position="122"/>
        <end position="141"/>
    </location>
</feature>
<feature type="transmembrane region" description="Helical" evidence="6">
    <location>
        <begin position="53"/>
        <end position="77"/>
    </location>
</feature>
<dbReference type="Gene3D" id="1.20.1740.10">
    <property type="entry name" value="Amino acid/polyamine transporter I"/>
    <property type="match status" value="1"/>
</dbReference>
<dbReference type="GO" id="GO:0055064">
    <property type="term" value="P:chloride ion homeostasis"/>
    <property type="evidence" value="ECO:0007669"/>
    <property type="project" value="TreeGrafter"/>
</dbReference>
<evidence type="ECO:0000313" key="9">
    <source>
        <dbReference type="EMBL" id="CAD7231205.1"/>
    </source>
</evidence>
<evidence type="ECO:0000256" key="5">
    <source>
        <dbReference type="SAM" id="MobiDB-lite"/>
    </source>
</evidence>
<keyword evidence="4 6" id="KW-0472">Membrane</keyword>
<name>A0A7R8ZNI5_9CRUS</name>
<feature type="transmembrane region" description="Helical" evidence="6">
    <location>
        <begin position="291"/>
        <end position="311"/>
    </location>
</feature>
<feature type="transmembrane region" description="Helical" evidence="6">
    <location>
        <begin position="179"/>
        <end position="195"/>
    </location>
</feature>
<keyword evidence="2 6" id="KW-0812">Transmembrane</keyword>
<feature type="transmembrane region" description="Helical" evidence="6">
    <location>
        <begin position="215"/>
        <end position="237"/>
    </location>
</feature>
<reference evidence="9" key="1">
    <citation type="submission" date="2020-11" db="EMBL/GenBank/DDBJ databases">
        <authorList>
            <person name="Tran Van P."/>
        </authorList>
    </citation>
    <scope>NUCLEOTIDE SEQUENCE</scope>
</reference>
<protein>
    <submittedName>
        <fullName evidence="9">Uncharacterized protein</fullName>
    </submittedName>
</protein>
<dbReference type="PANTHER" id="PTHR11827">
    <property type="entry name" value="SOLUTE CARRIER FAMILY 12, CATION COTRANSPORTERS"/>
    <property type="match status" value="1"/>
</dbReference>
<dbReference type="GO" id="GO:0016020">
    <property type="term" value="C:membrane"/>
    <property type="evidence" value="ECO:0007669"/>
    <property type="project" value="UniProtKB-SubCell"/>
</dbReference>
<evidence type="ECO:0000256" key="4">
    <source>
        <dbReference type="ARBA" id="ARBA00023136"/>
    </source>
</evidence>
<sequence>MQGLGLVTITLANSVTLITAMSMSTICRNGQIKGGGIYFMISRTLEPTAGATIGLLHTIALCIICAMNIIDFCESILDKMNFHFNGTQITGDPGNDKRIIGICALVILAAIVMKGMGWLAQYTFLVILLAAQINYITGVVIGPTSDQARSKGFVGFTWELFERNAGPDYRPFDGMEQNFFTVFASFFPLVTGFLAGSNVTGDLKDPTNALPTGTLLSIITSYVSYVIHALLCAGSYVRHASGNVTAYQEYAMEKNYIKIWENPVLNCVKDCDFGIQNDLEAMKLGSSFEPLVYFGGFAAALSSATACMIGAPRMLQAIAKDKIFPGLGIFASGYGPRNNPLNAYALTLALSACCILIVNLNIIVNYLTNFYLIAFGVMNFAAFHANSSNAPGWRPAFKFNNRWISLLGIVLCSAGMFMFTWQAALITSAAVVILYLYVLHRKPEANWGSSADAQVYTNILKLLGELQLTMDHVKTYRPQLLVLAGAPFQRPPLIDFANLICKDISIMVVGQVVKSDTPMSPHERNRLIVQGNSCLRLQGVRGFLSILDDKSLKNGARSLMLCSGIGKVRPDIILVGYKQDWSTCSEEALEEYFKVVEEAFDMNMAVGILRCPGGLDFSEVILPPMEELEEAAVDNKDAADKKKNDNSKKKHGQMIYRARSGGALPKVIIDYITRFQQKQKSGHIDVWWLYDDGGLTLLLPHIISQRNQFVNCTIRIFFNARSQGNLEFEQRSMVSLLRRFRINFSDVIVINTREKARTSTVKEFEKSISHLDLMANIEGTNPYMRLRELLLENSADSKLIFITLPNPRREATCPHLYMSWLELLTKDLPPCLLIRGNQTSVLTFNS</sequence>
<feature type="domain" description="Amino acid permease/ SLC12A" evidence="7">
    <location>
        <begin position="5"/>
        <end position="481"/>
    </location>
</feature>
<dbReference type="EMBL" id="OB663281">
    <property type="protein sequence ID" value="CAD7231205.1"/>
    <property type="molecule type" value="Genomic_DNA"/>
</dbReference>
<gene>
    <name evidence="9" type="ORF">CTOB1V02_LOCUS9057</name>
</gene>
<dbReference type="PANTHER" id="PTHR11827:SF103">
    <property type="entry name" value="SODIUM CHLORIDE COTRANSPORTER 69, ISOFORM E"/>
    <property type="match status" value="1"/>
</dbReference>
<dbReference type="InterPro" id="IPR004842">
    <property type="entry name" value="SLC12A_fam"/>
</dbReference>
<feature type="region of interest" description="Disordered" evidence="5">
    <location>
        <begin position="632"/>
        <end position="652"/>
    </location>
</feature>
<dbReference type="Pfam" id="PF03522">
    <property type="entry name" value="SLC12"/>
    <property type="match status" value="1"/>
</dbReference>
<accession>A0A7R8ZNI5</accession>
<keyword evidence="3 6" id="KW-1133">Transmembrane helix</keyword>
<evidence type="ECO:0000259" key="7">
    <source>
        <dbReference type="Pfam" id="PF00324"/>
    </source>
</evidence>
<dbReference type="InterPro" id="IPR018491">
    <property type="entry name" value="SLC12_C"/>
</dbReference>
<feature type="compositionally biased region" description="Basic and acidic residues" evidence="5">
    <location>
        <begin position="633"/>
        <end position="647"/>
    </location>
</feature>
<dbReference type="OrthoDB" id="2020542at2759"/>
<dbReference type="GO" id="GO:1990573">
    <property type="term" value="P:potassium ion import across plasma membrane"/>
    <property type="evidence" value="ECO:0007669"/>
    <property type="project" value="TreeGrafter"/>
</dbReference>
<dbReference type="GO" id="GO:0055078">
    <property type="term" value="P:sodium ion homeostasis"/>
    <property type="evidence" value="ECO:0007669"/>
    <property type="project" value="TreeGrafter"/>
</dbReference>
<dbReference type="Pfam" id="PF00324">
    <property type="entry name" value="AA_permease"/>
    <property type="match status" value="1"/>
</dbReference>